<gene>
    <name evidence="6" type="ORF">SAMN04489716_2464</name>
</gene>
<dbReference type="InterPro" id="IPR010982">
    <property type="entry name" value="Lambda_DNA-bd_dom_sf"/>
</dbReference>
<keyword evidence="1" id="KW-0805">Transcription regulation</keyword>
<organism evidence="6 7">
    <name type="scientific">Actinoplanes derwentensis</name>
    <dbReference type="NCBI Taxonomy" id="113562"/>
    <lineage>
        <taxon>Bacteria</taxon>
        <taxon>Bacillati</taxon>
        <taxon>Actinomycetota</taxon>
        <taxon>Actinomycetes</taxon>
        <taxon>Micromonosporales</taxon>
        <taxon>Micromonosporaceae</taxon>
        <taxon>Actinoplanes</taxon>
    </lineage>
</organism>
<evidence type="ECO:0000256" key="4">
    <source>
        <dbReference type="SAM" id="MobiDB-lite"/>
    </source>
</evidence>
<evidence type="ECO:0000256" key="3">
    <source>
        <dbReference type="ARBA" id="ARBA00023163"/>
    </source>
</evidence>
<proteinExistence type="predicted"/>
<dbReference type="CDD" id="cd01392">
    <property type="entry name" value="HTH_LacI"/>
    <property type="match status" value="1"/>
</dbReference>
<evidence type="ECO:0000313" key="7">
    <source>
        <dbReference type="Proteomes" id="UP000198688"/>
    </source>
</evidence>
<reference evidence="6 7" key="1">
    <citation type="submission" date="2016-10" db="EMBL/GenBank/DDBJ databases">
        <authorList>
            <person name="de Groot N.N."/>
        </authorList>
    </citation>
    <scope>NUCLEOTIDE SEQUENCE [LARGE SCALE GENOMIC DNA]</scope>
    <source>
        <strain evidence="6 7">DSM 43941</strain>
    </source>
</reference>
<dbReference type="OrthoDB" id="3258243at2"/>
<dbReference type="PANTHER" id="PTHR30146">
    <property type="entry name" value="LACI-RELATED TRANSCRIPTIONAL REPRESSOR"/>
    <property type="match status" value="1"/>
</dbReference>
<keyword evidence="2" id="KW-0238">DNA-binding</keyword>
<dbReference type="InterPro" id="IPR028082">
    <property type="entry name" value="Peripla_BP_I"/>
</dbReference>
<feature type="region of interest" description="Disordered" evidence="4">
    <location>
        <begin position="331"/>
        <end position="359"/>
    </location>
</feature>
<dbReference type="SUPFAM" id="SSF47413">
    <property type="entry name" value="lambda repressor-like DNA-binding domains"/>
    <property type="match status" value="1"/>
</dbReference>
<keyword evidence="3" id="KW-0804">Transcription</keyword>
<dbReference type="InterPro" id="IPR000843">
    <property type="entry name" value="HTH_LacI"/>
</dbReference>
<evidence type="ECO:0000313" key="6">
    <source>
        <dbReference type="EMBL" id="SDT08560.1"/>
    </source>
</evidence>
<dbReference type="Proteomes" id="UP000198688">
    <property type="component" value="Chromosome I"/>
</dbReference>
<evidence type="ECO:0000256" key="1">
    <source>
        <dbReference type="ARBA" id="ARBA00023015"/>
    </source>
</evidence>
<accession>A0A1H1XH94</accession>
<sequence length="359" mass="38104">MSDEAPHRAPTIYDVAKAAGVAASTVSRTFARPGRVNAATAERIRQTAAELGYRVNPIAQALPTGRTSMIAVVVSDLANPFHNEILRGAQSAVAEAGYTMLLADAQESGSREREVLERTMSTVEGIVLATSRMPDSAIRMIAKQRPTVVLNRTLADVPSVVTDNPRGMRRAAEHLGELGHERITYVAGPEASWADGTRWRALREAGLALELQVRRIGPYEPTVAGGARAAAELLKHPTSAVIAYNDMMAIGLIRALTTDGVRIPQDVSVIGFDNIFAADLVTPALTTVAAPLAAMGTTAVRNLLAMIRGARLQTAEPVSLPSRLVVRASTAHRRRNRTSPAWGTTKAPGAEVSTAAGSR</sequence>
<dbReference type="Gene3D" id="3.40.50.2300">
    <property type="match status" value="2"/>
</dbReference>
<evidence type="ECO:0000259" key="5">
    <source>
        <dbReference type="PROSITE" id="PS50932"/>
    </source>
</evidence>
<dbReference type="STRING" id="113562.SAMN04489716_2464"/>
<dbReference type="SMART" id="SM00354">
    <property type="entry name" value="HTH_LACI"/>
    <property type="match status" value="1"/>
</dbReference>
<dbReference type="Gene3D" id="1.10.260.40">
    <property type="entry name" value="lambda repressor-like DNA-binding domains"/>
    <property type="match status" value="1"/>
</dbReference>
<name>A0A1H1XH94_9ACTN</name>
<dbReference type="PROSITE" id="PS50932">
    <property type="entry name" value="HTH_LACI_2"/>
    <property type="match status" value="1"/>
</dbReference>
<evidence type="ECO:0000256" key="2">
    <source>
        <dbReference type="ARBA" id="ARBA00023125"/>
    </source>
</evidence>
<dbReference type="AlphaFoldDB" id="A0A1H1XH94"/>
<keyword evidence="7" id="KW-1185">Reference proteome</keyword>
<dbReference type="EMBL" id="LT629758">
    <property type="protein sequence ID" value="SDT08560.1"/>
    <property type="molecule type" value="Genomic_DNA"/>
</dbReference>
<dbReference type="Pfam" id="PF13377">
    <property type="entry name" value="Peripla_BP_3"/>
    <property type="match status" value="1"/>
</dbReference>
<dbReference type="RefSeq" id="WP_092544358.1">
    <property type="nucleotide sequence ID" value="NZ_BOMJ01000041.1"/>
</dbReference>
<feature type="domain" description="HTH lacI-type" evidence="5">
    <location>
        <begin position="10"/>
        <end position="64"/>
    </location>
</feature>
<dbReference type="PANTHER" id="PTHR30146:SF147">
    <property type="entry name" value="HTH-TYPE TRANSCRIPTIONAL REGULATOR DEGA"/>
    <property type="match status" value="1"/>
</dbReference>
<protein>
    <submittedName>
        <fullName evidence="6">Transcriptional regulator, LacI family</fullName>
    </submittedName>
</protein>
<dbReference type="SUPFAM" id="SSF53822">
    <property type="entry name" value="Periplasmic binding protein-like I"/>
    <property type="match status" value="1"/>
</dbReference>
<dbReference type="GO" id="GO:0000976">
    <property type="term" value="F:transcription cis-regulatory region binding"/>
    <property type="evidence" value="ECO:0007669"/>
    <property type="project" value="TreeGrafter"/>
</dbReference>
<dbReference type="InterPro" id="IPR046335">
    <property type="entry name" value="LacI/GalR-like_sensor"/>
</dbReference>
<dbReference type="Pfam" id="PF00356">
    <property type="entry name" value="LacI"/>
    <property type="match status" value="1"/>
</dbReference>
<dbReference type="CDD" id="cd06267">
    <property type="entry name" value="PBP1_LacI_sugar_binding-like"/>
    <property type="match status" value="1"/>
</dbReference>
<dbReference type="GO" id="GO:0003700">
    <property type="term" value="F:DNA-binding transcription factor activity"/>
    <property type="evidence" value="ECO:0007669"/>
    <property type="project" value="TreeGrafter"/>
</dbReference>